<comment type="catalytic activity">
    <reaction evidence="1">
        <text>a 4-O-methyl-thymidine in DNA + L-cysteinyl-[protein] = a thymidine in DNA + S-methyl-L-cysteinyl-[protein]</text>
        <dbReference type="Rhea" id="RHEA:53428"/>
        <dbReference type="Rhea" id="RHEA-COMP:10131"/>
        <dbReference type="Rhea" id="RHEA-COMP:10132"/>
        <dbReference type="Rhea" id="RHEA-COMP:13555"/>
        <dbReference type="Rhea" id="RHEA-COMP:13556"/>
        <dbReference type="ChEBI" id="CHEBI:29950"/>
        <dbReference type="ChEBI" id="CHEBI:82612"/>
        <dbReference type="ChEBI" id="CHEBI:137386"/>
        <dbReference type="ChEBI" id="CHEBI:137387"/>
        <dbReference type="EC" id="2.1.1.63"/>
    </reaction>
</comment>
<dbReference type="CDD" id="cd06445">
    <property type="entry name" value="ATase"/>
    <property type="match status" value="1"/>
</dbReference>
<evidence type="ECO:0000256" key="3">
    <source>
        <dbReference type="ARBA" id="ARBA00011918"/>
    </source>
</evidence>
<evidence type="ECO:0000256" key="12">
    <source>
        <dbReference type="SAM" id="MobiDB-lite"/>
    </source>
</evidence>
<keyword evidence="5 14" id="KW-0489">Methyltransferase</keyword>
<evidence type="ECO:0000256" key="4">
    <source>
        <dbReference type="ARBA" id="ARBA00015377"/>
    </source>
</evidence>
<dbReference type="NCBIfam" id="TIGR00589">
    <property type="entry name" value="ogt"/>
    <property type="match status" value="1"/>
</dbReference>
<evidence type="ECO:0000256" key="5">
    <source>
        <dbReference type="ARBA" id="ARBA00022603"/>
    </source>
</evidence>
<dbReference type="EMBL" id="GBEZ01020174">
    <property type="protein sequence ID" value="JAC66468.1"/>
    <property type="molecule type" value="Transcribed_RNA"/>
</dbReference>
<evidence type="ECO:0000256" key="2">
    <source>
        <dbReference type="ARBA" id="ARBA00008711"/>
    </source>
</evidence>
<dbReference type="PANTHER" id="PTHR10815:SF13">
    <property type="entry name" value="METHYLATED-DNA--PROTEIN-CYSTEINE METHYLTRANSFERASE"/>
    <property type="match status" value="1"/>
</dbReference>
<feature type="domain" description="Methylated-DNA-[protein]-cysteine S-methyltransferase DNA binding" evidence="13">
    <location>
        <begin position="30"/>
        <end position="115"/>
    </location>
</feature>
<reference evidence="14" key="1">
    <citation type="submission" date="2014-05" db="EMBL/GenBank/DDBJ databases">
        <title>The transcriptome of the halophilic microalga Tetraselmis sp. GSL018 isolated from the Great Salt Lake, Utah.</title>
        <authorList>
            <person name="Jinkerson R.E."/>
            <person name="D'Adamo S."/>
            <person name="Posewitz M.C."/>
        </authorList>
    </citation>
    <scope>NUCLEOTIDE SEQUENCE</scope>
    <source>
        <strain evidence="14">GSL018</strain>
    </source>
</reference>
<protein>
    <recommendedName>
        <fullName evidence="4">Methylated-DNA--protein-cysteine methyltransferase</fullName>
        <ecNumber evidence="3">2.1.1.63</ecNumber>
    </recommendedName>
    <alternativeName>
        <fullName evidence="9">6-O-methylguanine-DNA methyltransferase</fullName>
    </alternativeName>
    <alternativeName>
        <fullName evidence="10">O-6-methylguanine-DNA-alkyltransferase</fullName>
    </alternativeName>
</protein>
<evidence type="ECO:0000259" key="13">
    <source>
        <dbReference type="Pfam" id="PF01035"/>
    </source>
</evidence>
<feature type="compositionally biased region" description="Pro residues" evidence="12">
    <location>
        <begin position="9"/>
        <end position="23"/>
    </location>
</feature>
<keyword evidence="6 14" id="KW-0808">Transferase</keyword>
<dbReference type="GO" id="GO:0032259">
    <property type="term" value="P:methylation"/>
    <property type="evidence" value="ECO:0007669"/>
    <property type="project" value="UniProtKB-KW"/>
</dbReference>
<dbReference type="PROSITE" id="PS00374">
    <property type="entry name" value="MGMT"/>
    <property type="match status" value="1"/>
</dbReference>
<gene>
    <name evidence="14" type="primary">MGMT</name>
    <name evidence="14" type="ORF">TSPGSL018_13576</name>
</gene>
<comment type="similarity">
    <text evidence="2">Belongs to the MGMT family.</text>
</comment>
<evidence type="ECO:0000256" key="8">
    <source>
        <dbReference type="ARBA" id="ARBA00023204"/>
    </source>
</evidence>
<evidence type="ECO:0000256" key="6">
    <source>
        <dbReference type="ARBA" id="ARBA00022679"/>
    </source>
</evidence>
<evidence type="ECO:0000256" key="11">
    <source>
        <dbReference type="ARBA" id="ARBA00049348"/>
    </source>
</evidence>
<dbReference type="InterPro" id="IPR001497">
    <property type="entry name" value="MethylDNA_cys_MeTrfase_AS"/>
</dbReference>
<dbReference type="AlphaFoldDB" id="A0A061R3A8"/>
<evidence type="ECO:0000313" key="14">
    <source>
        <dbReference type="EMBL" id="JAC66468.1"/>
    </source>
</evidence>
<proteinExistence type="inferred from homology"/>
<dbReference type="PANTHER" id="PTHR10815">
    <property type="entry name" value="METHYLATED-DNA--PROTEIN-CYSTEINE METHYLTRANSFERASE"/>
    <property type="match status" value="1"/>
</dbReference>
<comment type="catalytic activity">
    <reaction evidence="11">
        <text>a 6-O-methyl-2'-deoxyguanosine in DNA + L-cysteinyl-[protein] = S-methyl-L-cysteinyl-[protein] + a 2'-deoxyguanosine in DNA</text>
        <dbReference type="Rhea" id="RHEA:24000"/>
        <dbReference type="Rhea" id="RHEA-COMP:10131"/>
        <dbReference type="Rhea" id="RHEA-COMP:10132"/>
        <dbReference type="Rhea" id="RHEA-COMP:11367"/>
        <dbReference type="Rhea" id="RHEA-COMP:11368"/>
        <dbReference type="ChEBI" id="CHEBI:29950"/>
        <dbReference type="ChEBI" id="CHEBI:82612"/>
        <dbReference type="ChEBI" id="CHEBI:85445"/>
        <dbReference type="ChEBI" id="CHEBI:85448"/>
        <dbReference type="EC" id="2.1.1.63"/>
    </reaction>
</comment>
<dbReference type="InterPro" id="IPR036217">
    <property type="entry name" value="MethylDNA_cys_MeTrfase_DNAb"/>
</dbReference>
<dbReference type="GO" id="GO:0006281">
    <property type="term" value="P:DNA repair"/>
    <property type="evidence" value="ECO:0007669"/>
    <property type="project" value="UniProtKB-KW"/>
</dbReference>
<evidence type="ECO:0000256" key="10">
    <source>
        <dbReference type="ARBA" id="ARBA00031621"/>
    </source>
</evidence>
<keyword evidence="7" id="KW-0227">DNA damage</keyword>
<sequence>MGRPASAPMQPPKLPDALPPPPAGSRAPTPFEARLYEACAQVPAGRVTTYGALAELLGSSPRAVGQALRRNPFAPKVPCHRVVAAGGSLGGFNGAKSADSPQLKKKCAMLAAEGVKFDGRRVSPECVLSGAALRRAVASTGRAAGS</sequence>
<organism evidence="14">
    <name type="scientific">Tetraselmis sp. GSL018</name>
    <dbReference type="NCBI Taxonomy" id="582737"/>
    <lineage>
        <taxon>Eukaryota</taxon>
        <taxon>Viridiplantae</taxon>
        <taxon>Chlorophyta</taxon>
        <taxon>core chlorophytes</taxon>
        <taxon>Chlorodendrophyceae</taxon>
        <taxon>Chlorodendrales</taxon>
        <taxon>Chlorodendraceae</taxon>
        <taxon>Tetraselmis</taxon>
    </lineage>
</organism>
<accession>A0A061R3A8</accession>
<feature type="region of interest" description="Disordered" evidence="12">
    <location>
        <begin position="1"/>
        <end position="29"/>
    </location>
</feature>
<dbReference type="InterPro" id="IPR036388">
    <property type="entry name" value="WH-like_DNA-bd_sf"/>
</dbReference>
<keyword evidence="8" id="KW-0234">DNA repair</keyword>
<dbReference type="InterPro" id="IPR014048">
    <property type="entry name" value="MethylDNA_cys_MeTrfase_DNA-bd"/>
</dbReference>
<evidence type="ECO:0000256" key="7">
    <source>
        <dbReference type="ARBA" id="ARBA00022763"/>
    </source>
</evidence>
<dbReference type="SUPFAM" id="SSF46767">
    <property type="entry name" value="Methylated DNA-protein cysteine methyltransferase, C-terminal domain"/>
    <property type="match status" value="1"/>
</dbReference>
<evidence type="ECO:0000256" key="9">
    <source>
        <dbReference type="ARBA" id="ARBA00030795"/>
    </source>
</evidence>
<dbReference type="GO" id="GO:0003908">
    <property type="term" value="F:methylated-DNA-[protein]-cysteine S-methyltransferase activity"/>
    <property type="evidence" value="ECO:0007669"/>
    <property type="project" value="UniProtKB-EC"/>
</dbReference>
<dbReference type="Gene3D" id="1.10.10.10">
    <property type="entry name" value="Winged helix-like DNA-binding domain superfamily/Winged helix DNA-binding domain"/>
    <property type="match status" value="1"/>
</dbReference>
<dbReference type="Pfam" id="PF01035">
    <property type="entry name" value="DNA_binding_1"/>
    <property type="match status" value="1"/>
</dbReference>
<dbReference type="EC" id="2.1.1.63" evidence="3"/>
<name>A0A061R3A8_9CHLO</name>
<evidence type="ECO:0000256" key="1">
    <source>
        <dbReference type="ARBA" id="ARBA00001286"/>
    </source>
</evidence>